<evidence type="ECO:0000313" key="14">
    <source>
        <dbReference type="EMBL" id="KIK03482.1"/>
    </source>
</evidence>
<accession>A0A0C9Y0K1</accession>
<dbReference type="SUPFAM" id="SSF56112">
    <property type="entry name" value="Protein kinase-like (PK-like)"/>
    <property type="match status" value="1"/>
</dbReference>
<dbReference type="InterPro" id="IPR000719">
    <property type="entry name" value="Prot_kinase_dom"/>
</dbReference>
<evidence type="ECO:0000256" key="6">
    <source>
        <dbReference type="ARBA" id="ARBA00022840"/>
    </source>
</evidence>
<dbReference type="GO" id="GO:0004674">
    <property type="term" value="F:protein serine/threonine kinase activity"/>
    <property type="evidence" value="ECO:0007669"/>
    <property type="project" value="UniProtKB-KW"/>
</dbReference>
<dbReference type="InterPro" id="IPR008984">
    <property type="entry name" value="SMAD_FHA_dom_sf"/>
</dbReference>
<keyword evidence="15" id="KW-1185">Reference proteome</keyword>
<dbReference type="AlphaFoldDB" id="A0A0C9Y0K1"/>
<dbReference type="EMBL" id="KN838579">
    <property type="protein sequence ID" value="KIK03482.1"/>
    <property type="molecule type" value="Genomic_DNA"/>
</dbReference>
<dbReference type="InterPro" id="IPR017441">
    <property type="entry name" value="Protein_kinase_ATP_BS"/>
</dbReference>
<feature type="region of interest" description="Disordered" evidence="11">
    <location>
        <begin position="528"/>
        <end position="581"/>
    </location>
</feature>
<dbReference type="HOGENOM" id="CLU_000288_63_47_1"/>
<comment type="similarity">
    <text evidence="1">Belongs to the protein kinase superfamily. CAMK Ser/Thr protein kinase family. CHEK2 subfamily.</text>
</comment>
<feature type="compositionally biased region" description="Low complexity" evidence="11">
    <location>
        <begin position="32"/>
        <end position="46"/>
    </location>
</feature>
<name>A0A0C9Y0K1_9AGAR</name>
<reference evidence="15" key="2">
    <citation type="submission" date="2015-01" db="EMBL/GenBank/DDBJ databases">
        <title>Evolutionary Origins and Diversification of the Mycorrhizal Mutualists.</title>
        <authorList>
            <consortium name="DOE Joint Genome Institute"/>
            <consortium name="Mycorrhizal Genomics Consortium"/>
            <person name="Kohler A."/>
            <person name="Kuo A."/>
            <person name="Nagy L.G."/>
            <person name="Floudas D."/>
            <person name="Copeland A."/>
            <person name="Barry K.W."/>
            <person name="Cichocki N."/>
            <person name="Veneault-Fourrey C."/>
            <person name="LaButti K."/>
            <person name="Lindquist E.A."/>
            <person name="Lipzen A."/>
            <person name="Lundell T."/>
            <person name="Morin E."/>
            <person name="Murat C."/>
            <person name="Riley R."/>
            <person name="Ohm R."/>
            <person name="Sun H."/>
            <person name="Tunlid A."/>
            <person name="Henrissat B."/>
            <person name="Grigoriev I.V."/>
            <person name="Hibbett D.S."/>
            <person name="Martin F."/>
        </authorList>
    </citation>
    <scope>NUCLEOTIDE SEQUENCE [LARGE SCALE GENOMIC DNA]</scope>
    <source>
        <strain evidence="15">LaAM-08-1</strain>
    </source>
</reference>
<feature type="active site" description="Proton acceptor" evidence="7">
    <location>
        <position position="304"/>
    </location>
</feature>
<evidence type="ECO:0000256" key="10">
    <source>
        <dbReference type="PROSITE-ProRule" id="PRU10141"/>
    </source>
</evidence>
<dbReference type="GO" id="GO:0005524">
    <property type="term" value="F:ATP binding"/>
    <property type="evidence" value="ECO:0007669"/>
    <property type="project" value="UniProtKB-UniRule"/>
</dbReference>
<feature type="domain" description="FHA" evidence="12">
    <location>
        <begin position="76"/>
        <end position="128"/>
    </location>
</feature>
<dbReference type="Proteomes" id="UP000054477">
    <property type="component" value="Unassembled WGS sequence"/>
</dbReference>
<gene>
    <name evidence="14" type="ORF">K443DRAFT_676664</name>
</gene>
<feature type="binding site" evidence="8">
    <location>
        <position position="324"/>
    </location>
    <ligand>
        <name>ATP</name>
        <dbReference type="ChEBI" id="CHEBI:30616"/>
    </ligand>
</feature>
<proteinExistence type="inferred from homology"/>
<keyword evidence="6 8" id="KW-0067">ATP-binding</keyword>
<dbReference type="OrthoDB" id="10252171at2759"/>
<evidence type="ECO:0000256" key="5">
    <source>
        <dbReference type="ARBA" id="ARBA00022777"/>
    </source>
</evidence>
<evidence type="ECO:0000259" key="12">
    <source>
        <dbReference type="PROSITE" id="PS50006"/>
    </source>
</evidence>
<dbReference type="PROSITE" id="PS00108">
    <property type="entry name" value="PROTEIN_KINASE_ST"/>
    <property type="match status" value="1"/>
</dbReference>
<evidence type="ECO:0000256" key="7">
    <source>
        <dbReference type="PIRSR" id="PIRSR630616-1"/>
    </source>
</evidence>
<dbReference type="Gene3D" id="2.60.200.20">
    <property type="match status" value="1"/>
</dbReference>
<dbReference type="FunFam" id="1.10.510.10:FF:000571">
    <property type="entry name" value="Maternal embryonic leucine zipper kinase"/>
    <property type="match status" value="1"/>
</dbReference>
<keyword evidence="4 8" id="KW-0547">Nucleotide-binding</keyword>
<evidence type="ECO:0000256" key="9">
    <source>
        <dbReference type="PIRSR" id="PIRSR630616-3"/>
    </source>
</evidence>
<feature type="domain" description="Protein kinase" evidence="13">
    <location>
        <begin position="179"/>
        <end position="442"/>
    </location>
</feature>
<dbReference type="InterPro" id="IPR030616">
    <property type="entry name" value="Aur-like"/>
</dbReference>
<dbReference type="Pfam" id="PF00498">
    <property type="entry name" value="FHA"/>
    <property type="match status" value="1"/>
</dbReference>
<dbReference type="InterPro" id="IPR011009">
    <property type="entry name" value="Kinase-like_dom_sf"/>
</dbReference>
<keyword evidence="5" id="KW-0418">Kinase</keyword>
<feature type="binding site" evidence="8">
    <location>
        <begin position="308"/>
        <end position="309"/>
    </location>
    <ligand>
        <name>ATP</name>
        <dbReference type="ChEBI" id="CHEBI:30616"/>
    </ligand>
</feature>
<evidence type="ECO:0000256" key="2">
    <source>
        <dbReference type="ARBA" id="ARBA00022527"/>
    </source>
</evidence>
<keyword evidence="3" id="KW-0808">Transferase</keyword>
<feature type="binding site" evidence="8 10">
    <location>
        <position position="208"/>
    </location>
    <ligand>
        <name>ATP</name>
        <dbReference type="ChEBI" id="CHEBI:30616"/>
    </ligand>
</feature>
<dbReference type="SUPFAM" id="SSF49879">
    <property type="entry name" value="SMAD/FHA domain"/>
    <property type="match status" value="1"/>
</dbReference>
<dbReference type="Pfam" id="PF00069">
    <property type="entry name" value="Pkinase"/>
    <property type="match status" value="1"/>
</dbReference>
<dbReference type="PROSITE" id="PS50011">
    <property type="entry name" value="PROTEIN_KINASE_DOM"/>
    <property type="match status" value="1"/>
</dbReference>
<dbReference type="PANTHER" id="PTHR24350">
    <property type="entry name" value="SERINE/THREONINE-PROTEIN KINASE IAL-RELATED"/>
    <property type="match status" value="1"/>
</dbReference>
<dbReference type="PROSITE" id="PS50006">
    <property type="entry name" value="FHA_DOMAIN"/>
    <property type="match status" value="1"/>
</dbReference>
<reference evidence="14 15" key="1">
    <citation type="submission" date="2014-04" db="EMBL/GenBank/DDBJ databases">
        <authorList>
            <consortium name="DOE Joint Genome Institute"/>
            <person name="Kuo A."/>
            <person name="Kohler A."/>
            <person name="Nagy L.G."/>
            <person name="Floudas D."/>
            <person name="Copeland A."/>
            <person name="Barry K.W."/>
            <person name="Cichocki N."/>
            <person name="Veneault-Fourrey C."/>
            <person name="LaButti K."/>
            <person name="Lindquist E.A."/>
            <person name="Lipzen A."/>
            <person name="Lundell T."/>
            <person name="Morin E."/>
            <person name="Murat C."/>
            <person name="Sun H."/>
            <person name="Tunlid A."/>
            <person name="Henrissat B."/>
            <person name="Grigoriev I.V."/>
            <person name="Hibbett D.S."/>
            <person name="Martin F."/>
            <person name="Nordberg H.P."/>
            <person name="Cantor M.N."/>
            <person name="Hua S.X."/>
        </authorList>
    </citation>
    <scope>NUCLEOTIDE SEQUENCE [LARGE SCALE GENOMIC DNA]</scope>
    <source>
        <strain evidence="14 15">LaAM-08-1</strain>
    </source>
</reference>
<evidence type="ECO:0000313" key="15">
    <source>
        <dbReference type="Proteomes" id="UP000054477"/>
    </source>
</evidence>
<dbReference type="STRING" id="1095629.A0A0C9Y0K1"/>
<dbReference type="PROSITE" id="PS00107">
    <property type="entry name" value="PROTEIN_KINASE_ATP"/>
    <property type="match status" value="1"/>
</dbReference>
<evidence type="ECO:0000256" key="3">
    <source>
        <dbReference type="ARBA" id="ARBA00022679"/>
    </source>
</evidence>
<sequence>MDDYTNPPEEYEGDEGEEEEENAYDSEDADDQTQTQSTQQASQPTATAADSHLWGYLQPCSSSLTRIDFWKIHPRYSIGRNTEVNQVVLPGFKVSNQHCVIKWDGEGNSNVVVHDLSSNGTFINSTKIGKGQSRILREGNEIAFGTSVPQPHNNGLEDYRFVYRHTANGPPTEGLYAYYDLSNELGKGSFATVMKAMSRTTGEWFAVKMIHGNRNDHHVARSTSFTREISVMEKLKHPNICELKEVFYQENNDINLVLELVEGGDLLEYILKYKGVPEVDAKHISYQICDALSYIHSKGITHRDLKPENVLLTKDRPPRVKVADFGLAKIVDSVTMLRTMCGTPSYLAPEVVKQENHQGYDNLVDSWSVGVIIFSMLTNAGPFIEDENQRDIRARIAGRHIDWGILENVNPSPEALSFIHALMQEDPRRRMSLKDALEHPWLQSYTPVYTSDDISWHTASSMNGQQYEEAGVTNDFIGLQIQPSVPRAGSSKSRVLQRRSQVLSQAAEDDKITLSEPSSEMIAHAVAREKSAAGPRTRGGQKRLHGQLTPLPEESAGGHLPSGAPRASSKRGTKRPRRANV</sequence>
<dbReference type="InterPro" id="IPR000253">
    <property type="entry name" value="FHA_dom"/>
</dbReference>
<evidence type="ECO:0000256" key="1">
    <source>
        <dbReference type="ARBA" id="ARBA00005575"/>
    </source>
</evidence>
<evidence type="ECO:0000256" key="8">
    <source>
        <dbReference type="PIRSR" id="PIRSR630616-2"/>
    </source>
</evidence>
<feature type="cross-link" description="Glycyl lysine isopeptide (Lys-Gly) (interchain with G-Cter in SUMO2)" evidence="9">
    <location>
        <position position="306"/>
    </location>
</feature>
<dbReference type="Gene3D" id="1.10.510.10">
    <property type="entry name" value="Transferase(Phosphotransferase) domain 1"/>
    <property type="match status" value="1"/>
</dbReference>
<keyword evidence="2" id="KW-0723">Serine/threonine-protein kinase</keyword>
<feature type="region of interest" description="Disordered" evidence="11">
    <location>
        <begin position="1"/>
        <end position="46"/>
    </location>
</feature>
<organism evidence="14 15">
    <name type="scientific">Laccaria amethystina LaAM-08-1</name>
    <dbReference type="NCBI Taxonomy" id="1095629"/>
    <lineage>
        <taxon>Eukaryota</taxon>
        <taxon>Fungi</taxon>
        <taxon>Dikarya</taxon>
        <taxon>Basidiomycota</taxon>
        <taxon>Agaricomycotina</taxon>
        <taxon>Agaricomycetes</taxon>
        <taxon>Agaricomycetidae</taxon>
        <taxon>Agaricales</taxon>
        <taxon>Agaricineae</taxon>
        <taxon>Hydnangiaceae</taxon>
        <taxon>Laccaria</taxon>
    </lineage>
</organism>
<dbReference type="InterPro" id="IPR008271">
    <property type="entry name" value="Ser/Thr_kinase_AS"/>
</dbReference>
<evidence type="ECO:0000256" key="11">
    <source>
        <dbReference type="SAM" id="MobiDB-lite"/>
    </source>
</evidence>
<feature type="compositionally biased region" description="Basic residues" evidence="11">
    <location>
        <begin position="568"/>
        <end position="581"/>
    </location>
</feature>
<evidence type="ECO:0000256" key="4">
    <source>
        <dbReference type="ARBA" id="ARBA00022741"/>
    </source>
</evidence>
<evidence type="ECO:0000259" key="13">
    <source>
        <dbReference type="PROSITE" id="PS50011"/>
    </source>
</evidence>
<dbReference type="SMART" id="SM00240">
    <property type="entry name" value="FHA"/>
    <property type="match status" value="1"/>
</dbReference>
<feature type="compositionally biased region" description="Acidic residues" evidence="11">
    <location>
        <begin position="1"/>
        <end position="31"/>
    </location>
</feature>
<protein>
    <submittedName>
        <fullName evidence="14">Unplaced genomic scaffold K443scaffold_44, whole genome shotgun sequence</fullName>
    </submittedName>
</protein>
<dbReference type="SMART" id="SM00220">
    <property type="entry name" value="S_TKc"/>
    <property type="match status" value="1"/>
</dbReference>